<feature type="compositionally biased region" description="Polar residues" evidence="1">
    <location>
        <begin position="58"/>
        <end position="85"/>
    </location>
</feature>
<gene>
    <name evidence="3" type="ORF">PGT21_023423</name>
    <name evidence="4" type="ORF">PGTUg99_022144</name>
</gene>
<feature type="signal peptide" evidence="2">
    <location>
        <begin position="1"/>
        <end position="18"/>
    </location>
</feature>
<evidence type="ECO:0000313" key="5">
    <source>
        <dbReference type="Proteomes" id="UP000324748"/>
    </source>
</evidence>
<reference evidence="5 6" key="1">
    <citation type="submission" date="2019-05" db="EMBL/GenBank/DDBJ databases">
        <title>Emergence of the Ug99 lineage of the wheat stem rust pathogen through somatic hybridization.</title>
        <authorList>
            <person name="Li F."/>
            <person name="Upadhyaya N.M."/>
            <person name="Sperschneider J."/>
            <person name="Matny O."/>
            <person name="Nguyen-Phuc H."/>
            <person name="Mago R."/>
            <person name="Raley C."/>
            <person name="Miller M.E."/>
            <person name="Silverstein K.A.T."/>
            <person name="Henningsen E."/>
            <person name="Hirsch C.D."/>
            <person name="Visser B."/>
            <person name="Pretorius Z.A."/>
            <person name="Steffenson B.J."/>
            <person name="Schwessinger B."/>
            <person name="Dodds P.N."/>
            <person name="Figueroa M."/>
        </authorList>
    </citation>
    <scope>NUCLEOTIDE SEQUENCE [LARGE SCALE GENOMIC DNA]</scope>
    <source>
        <strain evidence="3">21-0</strain>
        <strain evidence="4 6">Ug99</strain>
    </source>
</reference>
<name>A0A5B0RE03_PUCGR</name>
<evidence type="ECO:0000313" key="4">
    <source>
        <dbReference type="EMBL" id="KAA1124036.1"/>
    </source>
</evidence>
<dbReference type="AlphaFoldDB" id="A0A5B0RE03"/>
<protein>
    <submittedName>
        <fullName evidence="4">Uncharacterized protein</fullName>
    </submittedName>
</protein>
<evidence type="ECO:0000256" key="2">
    <source>
        <dbReference type="SAM" id="SignalP"/>
    </source>
</evidence>
<comment type="caution">
    <text evidence="4">The sequence shown here is derived from an EMBL/GenBank/DDBJ whole genome shotgun (WGS) entry which is preliminary data.</text>
</comment>
<keyword evidence="2" id="KW-0732">Signal</keyword>
<evidence type="ECO:0000313" key="6">
    <source>
        <dbReference type="Proteomes" id="UP000325313"/>
    </source>
</evidence>
<evidence type="ECO:0000313" key="3">
    <source>
        <dbReference type="EMBL" id="KAA1083029.1"/>
    </source>
</evidence>
<evidence type="ECO:0000256" key="1">
    <source>
        <dbReference type="SAM" id="MobiDB-lite"/>
    </source>
</evidence>
<sequence length="176" mass="17494">MQSSLVLSVLLICSGVIAIPISGLTDFTEIESFQKQGLNVPTHLLNPTPFQAHPSEAQHPSHSKNTSFPLQPAPQHSSDVAQSHVAQAPEPIPSSPAAGDAKPESVSNGSGGGMPAGFASNVARLVGGSTAFGQSTTSNIVSGGRTGEPIVNGAGAIAEATVGVAGQAAGISKPNA</sequence>
<proteinExistence type="predicted"/>
<organism evidence="4 6">
    <name type="scientific">Puccinia graminis f. sp. tritici</name>
    <dbReference type="NCBI Taxonomy" id="56615"/>
    <lineage>
        <taxon>Eukaryota</taxon>
        <taxon>Fungi</taxon>
        <taxon>Dikarya</taxon>
        <taxon>Basidiomycota</taxon>
        <taxon>Pucciniomycotina</taxon>
        <taxon>Pucciniomycetes</taxon>
        <taxon>Pucciniales</taxon>
        <taxon>Pucciniaceae</taxon>
        <taxon>Puccinia</taxon>
    </lineage>
</organism>
<feature type="chain" id="PRO_5036138103" evidence="2">
    <location>
        <begin position="19"/>
        <end position="176"/>
    </location>
</feature>
<feature type="region of interest" description="Disordered" evidence="1">
    <location>
        <begin position="44"/>
        <end position="113"/>
    </location>
</feature>
<dbReference type="Proteomes" id="UP000325313">
    <property type="component" value="Unassembled WGS sequence"/>
</dbReference>
<dbReference type="EMBL" id="VSWC01000119">
    <property type="protein sequence ID" value="KAA1083029.1"/>
    <property type="molecule type" value="Genomic_DNA"/>
</dbReference>
<dbReference type="Proteomes" id="UP000324748">
    <property type="component" value="Unassembled WGS sequence"/>
</dbReference>
<accession>A0A5B0RE03</accession>
<dbReference type="EMBL" id="VDEP01000205">
    <property type="protein sequence ID" value="KAA1124036.1"/>
    <property type="molecule type" value="Genomic_DNA"/>
</dbReference>
<keyword evidence="5" id="KW-1185">Reference proteome</keyword>